<dbReference type="AlphaFoldDB" id="A0A8J5KNZ3"/>
<reference evidence="2 3" key="1">
    <citation type="submission" date="2020-08" db="EMBL/GenBank/DDBJ databases">
        <title>Plant Genome Project.</title>
        <authorList>
            <person name="Zhang R.-G."/>
        </authorList>
    </citation>
    <scope>NUCLEOTIDE SEQUENCE [LARGE SCALE GENOMIC DNA]</scope>
    <source>
        <tissue evidence="2">Rhizome</tissue>
    </source>
</reference>
<sequence length="206" mass="22233">MAIGDSPSNGGCCGGELEKRGGDGIRTSSGSYGRAALDRPVADRGRRSAGRDLLLRSSQPTVGNFELAFGLATGSILAGGKPLVMCRCPAKSMVASCGRKVVSPVLAANKAVDRVLPVMATEEMSPKKINVRAERFPEEEKSPKFGMVDSLHPKNRKAILTKQFYPCSSGKESDEEERAERIELTESIAPEEDYYSGHQFFSHHEA</sequence>
<keyword evidence="3" id="KW-1185">Reference proteome</keyword>
<gene>
    <name evidence="2" type="ORF">ZIOFF_042686</name>
</gene>
<dbReference type="EMBL" id="JACMSC010000012">
    <property type="protein sequence ID" value="KAG6494903.1"/>
    <property type="molecule type" value="Genomic_DNA"/>
</dbReference>
<organism evidence="2 3">
    <name type="scientific">Zingiber officinale</name>
    <name type="common">Ginger</name>
    <name type="synonym">Amomum zingiber</name>
    <dbReference type="NCBI Taxonomy" id="94328"/>
    <lineage>
        <taxon>Eukaryota</taxon>
        <taxon>Viridiplantae</taxon>
        <taxon>Streptophyta</taxon>
        <taxon>Embryophyta</taxon>
        <taxon>Tracheophyta</taxon>
        <taxon>Spermatophyta</taxon>
        <taxon>Magnoliopsida</taxon>
        <taxon>Liliopsida</taxon>
        <taxon>Zingiberales</taxon>
        <taxon>Zingiberaceae</taxon>
        <taxon>Zingiber</taxon>
    </lineage>
</organism>
<protein>
    <submittedName>
        <fullName evidence="2">Uncharacterized protein</fullName>
    </submittedName>
</protein>
<comment type="caution">
    <text evidence="2">The sequence shown here is derived from an EMBL/GenBank/DDBJ whole genome shotgun (WGS) entry which is preliminary data.</text>
</comment>
<accession>A0A8J5KNZ3</accession>
<evidence type="ECO:0000256" key="1">
    <source>
        <dbReference type="SAM" id="MobiDB-lite"/>
    </source>
</evidence>
<evidence type="ECO:0000313" key="3">
    <source>
        <dbReference type="Proteomes" id="UP000734854"/>
    </source>
</evidence>
<name>A0A8J5KNZ3_ZINOF</name>
<evidence type="ECO:0000313" key="2">
    <source>
        <dbReference type="EMBL" id="KAG6494903.1"/>
    </source>
</evidence>
<dbReference type="Proteomes" id="UP000734854">
    <property type="component" value="Unassembled WGS sequence"/>
</dbReference>
<proteinExistence type="predicted"/>
<feature type="region of interest" description="Disordered" evidence="1">
    <location>
        <begin position="185"/>
        <end position="206"/>
    </location>
</feature>